<dbReference type="AlphaFoldDB" id="A0A1Y2GP45"/>
<comment type="caution">
    <text evidence="2">The sequence shown here is derived from an EMBL/GenBank/DDBJ whole genome shotgun (WGS) entry which is preliminary data.</text>
</comment>
<evidence type="ECO:0000256" key="1">
    <source>
        <dbReference type="SAM" id="Phobius"/>
    </source>
</evidence>
<dbReference type="OrthoDB" id="2401402at2759"/>
<dbReference type="Proteomes" id="UP000193648">
    <property type="component" value="Unassembled WGS sequence"/>
</dbReference>
<keyword evidence="1" id="KW-1133">Transmembrane helix</keyword>
<dbReference type="GeneID" id="33570653"/>
<accession>A0A1Y2GP45</accession>
<evidence type="ECO:0000313" key="3">
    <source>
        <dbReference type="Proteomes" id="UP000193648"/>
    </source>
</evidence>
<organism evidence="2 3">
    <name type="scientific">Lobosporangium transversale</name>
    <dbReference type="NCBI Taxonomy" id="64571"/>
    <lineage>
        <taxon>Eukaryota</taxon>
        <taxon>Fungi</taxon>
        <taxon>Fungi incertae sedis</taxon>
        <taxon>Mucoromycota</taxon>
        <taxon>Mortierellomycotina</taxon>
        <taxon>Mortierellomycetes</taxon>
        <taxon>Mortierellales</taxon>
        <taxon>Mortierellaceae</taxon>
        <taxon>Lobosporangium</taxon>
    </lineage>
</organism>
<keyword evidence="3" id="KW-1185">Reference proteome</keyword>
<dbReference type="InParanoid" id="A0A1Y2GP45"/>
<dbReference type="RefSeq" id="XP_021881289.1">
    <property type="nucleotide sequence ID" value="XM_022028810.1"/>
</dbReference>
<evidence type="ECO:0000313" key="2">
    <source>
        <dbReference type="EMBL" id="ORZ15541.1"/>
    </source>
</evidence>
<reference evidence="2 3" key="1">
    <citation type="submission" date="2016-07" db="EMBL/GenBank/DDBJ databases">
        <title>Pervasive Adenine N6-methylation of Active Genes in Fungi.</title>
        <authorList>
            <consortium name="DOE Joint Genome Institute"/>
            <person name="Mondo S.J."/>
            <person name="Dannebaum R.O."/>
            <person name="Kuo R.C."/>
            <person name="Labutti K."/>
            <person name="Haridas S."/>
            <person name="Kuo A."/>
            <person name="Salamov A."/>
            <person name="Ahrendt S.R."/>
            <person name="Lipzen A."/>
            <person name="Sullivan W."/>
            <person name="Andreopoulos W.B."/>
            <person name="Clum A."/>
            <person name="Lindquist E."/>
            <person name="Daum C."/>
            <person name="Ramamoorthy G.K."/>
            <person name="Gryganskyi A."/>
            <person name="Culley D."/>
            <person name="Magnuson J.K."/>
            <person name="James T.Y."/>
            <person name="O'Malley M.A."/>
            <person name="Stajich J.E."/>
            <person name="Spatafora J.W."/>
            <person name="Visel A."/>
            <person name="Grigoriev I.V."/>
        </authorList>
    </citation>
    <scope>NUCLEOTIDE SEQUENCE [LARGE SCALE GENOMIC DNA]</scope>
    <source>
        <strain evidence="2 3">NRRL 3116</strain>
    </source>
</reference>
<keyword evidence="1" id="KW-0472">Membrane</keyword>
<dbReference type="EMBL" id="MCFF01000019">
    <property type="protein sequence ID" value="ORZ15541.1"/>
    <property type="molecule type" value="Genomic_DNA"/>
</dbReference>
<proteinExistence type="predicted"/>
<name>A0A1Y2GP45_9FUNG</name>
<protein>
    <submittedName>
        <fullName evidence="2">Uncharacterized protein</fullName>
    </submittedName>
</protein>
<gene>
    <name evidence="2" type="ORF">BCR41DRAFT_396505</name>
</gene>
<keyword evidence="1" id="KW-0812">Transmembrane</keyword>
<sequence length="185" mass="20636">MRPKKLKPITAAARTATGFRCGVRSNVLSVVFSYIFGVVSPLFSQFLLFVPMATIPWKLTIYTERPEALLGYGSLYLLPVTIFSLSQYKVPLSLALRSLAIRAGQNKQAKITLHFYDIEEPQQDDHSDAANITRRLLGLFSDSRELVVTGNEEAERALSDLSNEFSKAISNKNLKVAKKILSEIL</sequence>
<feature type="transmembrane region" description="Helical" evidence="1">
    <location>
        <begin position="27"/>
        <end position="49"/>
    </location>
</feature>